<sequence>MDEIRQEIAALRQEVAQLRQELDAANDWACGIHRALVDVLPFLLRGHPEAAKVGKLLKYSADRYEELQEHPDRADRDAGESWAGYEAQKSLYRQLALLGVWPGVDPHEQALEALARAGWSGPDPTSSRGAPGR</sequence>
<comment type="caution">
    <text evidence="2">The sequence shown here is derived from an EMBL/GenBank/DDBJ whole genome shotgun (WGS) entry which is preliminary data.</text>
</comment>
<feature type="coiled-coil region" evidence="1">
    <location>
        <begin position="1"/>
        <end position="28"/>
    </location>
</feature>
<dbReference type="AlphaFoldDB" id="A0A2A2B1D8"/>
<dbReference type="EMBL" id="NSJE01000003">
    <property type="protein sequence ID" value="PAT43799.1"/>
    <property type="molecule type" value="Genomic_DNA"/>
</dbReference>
<proteinExistence type="predicted"/>
<evidence type="ECO:0000313" key="3">
    <source>
        <dbReference type="Proteomes" id="UP000218439"/>
    </source>
</evidence>
<evidence type="ECO:0000313" key="2">
    <source>
        <dbReference type="EMBL" id="PAT43799.1"/>
    </source>
</evidence>
<evidence type="ECO:0000256" key="1">
    <source>
        <dbReference type="SAM" id="Coils"/>
    </source>
</evidence>
<gene>
    <name evidence="2" type="ORF">CK621_02895</name>
</gene>
<name>A0A2A2B1D8_9BURK</name>
<organism evidence="2 3">
    <name type="scientific">Vandammella animalimorsus</name>
    <dbReference type="NCBI Taxonomy" id="2029117"/>
    <lineage>
        <taxon>Bacteria</taxon>
        <taxon>Pseudomonadati</taxon>
        <taxon>Pseudomonadota</taxon>
        <taxon>Betaproteobacteria</taxon>
        <taxon>Burkholderiales</taxon>
        <taxon>Comamonadaceae</taxon>
        <taxon>Vandammella</taxon>
    </lineage>
</organism>
<dbReference type="RefSeq" id="WP_095551201.1">
    <property type="nucleotide sequence ID" value="NZ_NSJE01000003.1"/>
</dbReference>
<dbReference type="Proteomes" id="UP000218439">
    <property type="component" value="Unassembled WGS sequence"/>
</dbReference>
<keyword evidence="1" id="KW-0175">Coiled coil</keyword>
<protein>
    <submittedName>
        <fullName evidence="2">Uncharacterized protein</fullName>
    </submittedName>
</protein>
<accession>A0A2A2B1D8</accession>
<reference evidence="2 3" key="1">
    <citation type="submission" date="2017-08" db="EMBL/GenBank/DDBJ databases">
        <title>WGS of Clinical strains of the CDC Group NO-1 linked to zoonotic infections in humans.</title>
        <authorList>
            <person name="Bernier A.-M."/>
            <person name="Bernard K."/>
        </authorList>
    </citation>
    <scope>NUCLEOTIDE SEQUENCE [LARGE SCALE GENOMIC DNA]</scope>
    <source>
        <strain evidence="2 3">NML120219</strain>
    </source>
</reference>